<protein>
    <submittedName>
        <fullName evidence="2">Uncharacterized protein</fullName>
    </submittedName>
</protein>
<dbReference type="AlphaFoldDB" id="A0ABD7PY91"/>
<feature type="region of interest" description="Disordered" evidence="1">
    <location>
        <begin position="128"/>
        <end position="179"/>
    </location>
</feature>
<dbReference type="Proteomes" id="UP000292036">
    <property type="component" value="Unassembled WGS sequence"/>
</dbReference>
<feature type="compositionally biased region" description="Basic residues" evidence="1">
    <location>
        <begin position="155"/>
        <end position="169"/>
    </location>
</feature>
<evidence type="ECO:0000256" key="1">
    <source>
        <dbReference type="SAM" id="MobiDB-lite"/>
    </source>
</evidence>
<reference evidence="2 3" key="1">
    <citation type="submission" date="2019-02" db="EMBL/GenBank/DDBJ databases">
        <title>The genomic architecture of introgression among sibling species of bacteria.</title>
        <authorList>
            <person name="Cavassim M.I.A."/>
            <person name="Moeskjaer S."/>
            <person name="Moslemi C."/>
            <person name="Fields B."/>
            <person name="Bachmann A."/>
            <person name="Vilhjalmsson B."/>
            <person name="Schierup M.H."/>
            <person name="Young J.P.W."/>
            <person name="Andersen S.U."/>
        </authorList>
    </citation>
    <scope>NUCLEOTIDE SEQUENCE [LARGE SCALE GENOMIC DNA]</scope>
    <source>
        <strain evidence="2 3">SM151B</strain>
    </source>
</reference>
<evidence type="ECO:0000313" key="2">
    <source>
        <dbReference type="EMBL" id="TAW32044.1"/>
    </source>
</evidence>
<dbReference type="RefSeq" id="WP_130709150.1">
    <property type="nucleotide sequence ID" value="NZ_SIOS01000001.1"/>
</dbReference>
<name>A0ABD7PY91_RHILE</name>
<accession>A0ABD7PY91</accession>
<evidence type="ECO:0000313" key="3">
    <source>
        <dbReference type="Proteomes" id="UP000292036"/>
    </source>
</evidence>
<feature type="compositionally biased region" description="Basic and acidic residues" evidence="1">
    <location>
        <begin position="170"/>
        <end position="179"/>
    </location>
</feature>
<dbReference type="EMBL" id="SIPS01000001">
    <property type="protein sequence ID" value="TAW32044.1"/>
    <property type="molecule type" value="Genomic_DNA"/>
</dbReference>
<organism evidence="2 3">
    <name type="scientific">Rhizobium leguminosarum</name>
    <dbReference type="NCBI Taxonomy" id="384"/>
    <lineage>
        <taxon>Bacteria</taxon>
        <taxon>Pseudomonadati</taxon>
        <taxon>Pseudomonadota</taxon>
        <taxon>Alphaproteobacteria</taxon>
        <taxon>Hyphomicrobiales</taxon>
        <taxon>Rhizobiaceae</taxon>
        <taxon>Rhizobium/Agrobacterium group</taxon>
        <taxon>Rhizobium</taxon>
    </lineage>
</organism>
<comment type="caution">
    <text evidence="2">The sequence shown here is derived from an EMBL/GenBank/DDBJ whole genome shotgun (WGS) entry which is preliminary data.</text>
</comment>
<proteinExistence type="predicted"/>
<gene>
    <name evidence="2" type="ORF">ELI19_22145</name>
</gene>
<sequence length="179" mass="20231">MSEDQKPPHIRLAVENDQTELNRRTAEIDLGWPLKTLAANVIRIVRGAGSPAELGRQCAEVVQAYRDYHGALGEWPSSYLISETLSLRHRENHATSDRAWEWEEAMRQMVAGGLQVAASQLLKQNTQQRAGESEMFDGFRVIEKQRSENAAARMQKPKPKPRKPGKRRTKPDDSTDRGS</sequence>